<evidence type="ECO:0000256" key="2">
    <source>
        <dbReference type="SAM" id="MobiDB-lite"/>
    </source>
</evidence>
<dbReference type="Proteomes" id="UP001189624">
    <property type="component" value="Chromosome 2"/>
</dbReference>
<dbReference type="InterPro" id="IPR044605">
    <property type="entry name" value="At1g26460-like"/>
</dbReference>
<feature type="domain" description="PRONE" evidence="3">
    <location>
        <begin position="1"/>
        <end position="135"/>
    </location>
</feature>
<organism evidence="4 5">
    <name type="scientific">Sphenostylis stenocarpa</name>
    <dbReference type="NCBI Taxonomy" id="92480"/>
    <lineage>
        <taxon>Eukaryota</taxon>
        <taxon>Viridiplantae</taxon>
        <taxon>Streptophyta</taxon>
        <taxon>Embryophyta</taxon>
        <taxon>Tracheophyta</taxon>
        <taxon>Spermatophyta</taxon>
        <taxon>Magnoliopsida</taxon>
        <taxon>eudicotyledons</taxon>
        <taxon>Gunneridae</taxon>
        <taxon>Pentapetalae</taxon>
        <taxon>rosids</taxon>
        <taxon>fabids</taxon>
        <taxon>Fabales</taxon>
        <taxon>Fabaceae</taxon>
        <taxon>Papilionoideae</taxon>
        <taxon>50 kb inversion clade</taxon>
        <taxon>NPAAA clade</taxon>
        <taxon>indigoferoid/millettioid clade</taxon>
        <taxon>Phaseoleae</taxon>
        <taxon>Sphenostylis</taxon>
    </lineage>
</organism>
<dbReference type="Gene3D" id="1.20.58.2010">
    <property type="entry name" value="PRONE domain, subdomain 1"/>
    <property type="match status" value="1"/>
</dbReference>
<sequence>MKGSDQNKALCPNWDLCNFIVETATREDNCKLAFDGLEYMGTWIVKGERQRPPLFLSVDEDSGQEAEELFCPFTSLHPLVMACSKKGFETLDNDIGYSILEAYSRVLANLAFSILSRIGDILQEDSSSNPSPLAIDCSRGINFSHTWVVGSHLRQSLEPQLVDPTPLPPNPSPAASSTSKTGAPLSLSNSLAPVGLNNRASFNPLDPHVFFDFFDDCMA</sequence>
<gene>
    <name evidence="4" type="ORF">AYBTSS11_LOCUS4930</name>
</gene>
<keyword evidence="5" id="KW-1185">Reference proteome</keyword>
<protein>
    <recommendedName>
        <fullName evidence="3">PRONE domain-containing protein</fullName>
    </recommendedName>
</protein>
<feature type="region of interest" description="Disordered" evidence="2">
    <location>
        <begin position="159"/>
        <end position="184"/>
    </location>
</feature>
<dbReference type="InterPro" id="IPR005512">
    <property type="entry name" value="PRONE_dom"/>
</dbReference>
<reference evidence="4" key="1">
    <citation type="submission" date="2023-10" db="EMBL/GenBank/DDBJ databases">
        <authorList>
            <person name="Domelevo Entfellner J.-B."/>
        </authorList>
    </citation>
    <scope>NUCLEOTIDE SEQUENCE</scope>
</reference>
<dbReference type="EMBL" id="OY731399">
    <property type="protein sequence ID" value="CAJ1930846.1"/>
    <property type="molecule type" value="Genomic_DNA"/>
</dbReference>
<dbReference type="GO" id="GO:0005085">
    <property type="term" value="F:guanyl-nucleotide exchange factor activity"/>
    <property type="evidence" value="ECO:0007669"/>
    <property type="project" value="UniProtKB-UniRule"/>
</dbReference>
<evidence type="ECO:0000313" key="5">
    <source>
        <dbReference type="Proteomes" id="UP001189624"/>
    </source>
</evidence>
<keyword evidence="1" id="KW-0344">Guanine-nucleotide releasing factor</keyword>
<proteinExistence type="predicted"/>
<dbReference type="Gramene" id="rna-AYBTSS11_LOCUS4930">
    <property type="protein sequence ID" value="CAJ1930846.1"/>
    <property type="gene ID" value="gene-AYBTSS11_LOCUS4930"/>
</dbReference>
<evidence type="ECO:0000259" key="3">
    <source>
        <dbReference type="PROSITE" id="PS51334"/>
    </source>
</evidence>
<dbReference type="Pfam" id="PF03759">
    <property type="entry name" value="PRONE"/>
    <property type="match status" value="1"/>
</dbReference>
<dbReference type="AlphaFoldDB" id="A0AA86SIL1"/>
<evidence type="ECO:0000313" key="4">
    <source>
        <dbReference type="EMBL" id="CAJ1930846.1"/>
    </source>
</evidence>
<accession>A0AA86SIL1</accession>
<dbReference type="PROSITE" id="PS51334">
    <property type="entry name" value="PRONE"/>
    <property type="match status" value="1"/>
</dbReference>
<feature type="compositionally biased region" description="Low complexity" evidence="2">
    <location>
        <begin position="173"/>
        <end position="184"/>
    </location>
</feature>
<dbReference type="PANTHER" id="PTHR47205">
    <property type="entry name" value="OS07G0599000 PROTEIN"/>
    <property type="match status" value="1"/>
</dbReference>
<dbReference type="PANTHER" id="PTHR47205:SF1">
    <property type="entry name" value="OS07G0599000 PROTEIN"/>
    <property type="match status" value="1"/>
</dbReference>
<evidence type="ECO:0000256" key="1">
    <source>
        <dbReference type="PROSITE-ProRule" id="PRU00663"/>
    </source>
</evidence>
<name>A0AA86SIL1_9FABA</name>